<dbReference type="Proteomes" id="UP001523216">
    <property type="component" value="Unassembled WGS sequence"/>
</dbReference>
<dbReference type="EMBL" id="JAMQOL010000016">
    <property type="protein sequence ID" value="MCM4078566.1"/>
    <property type="molecule type" value="Genomic_DNA"/>
</dbReference>
<comment type="caution">
    <text evidence="1">The sequence shown here is derived from an EMBL/GenBank/DDBJ whole genome shotgun (WGS) entry which is preliminary data.</text>
</comment>
<keyword evidence="2" id="KW-1185">Reference proteome</keyword>
<proteinExistence type="predicted"/>
<dbReference type="RefSeq" id="WP_251798408.1">
    <property type="nucleotide sequence ID" value="NZ_JAMQOL010000016.1"/>
</dbReference>
<reference evidence="1 2" key="1">
    <citation type="submission" date="2022-06" db="EMBL/GenBank/DDBJ databases">
        <title>Actinoplanes abujensis sp. nov., isolated from Nigerian arid soil.</title>
        <authorList>
            <person name="Ding P."/>
        </authorList>
    </citation>
    <scope>NUCLEOTIDE SEQUENCE [LARGE SCALE GENOMIC DNA]</scope>
    <source>
        <strain evidence="2">TRM88002</strain>
    </source>
</reference>
<accession>A0ABT0XXR3</accession>
<evidence type="ECO:0000313" key="2">
    <source>
        <dbReference type="Proteomes" id="UP001523216"/>
    </source>
</evidence>
<protein>
    <submittedName>
        <fullName evidence="1">Uncharacterized protein</fullName>
    </submittedName>
</protein>
<gene>
    <name evidence="1" type="ORF">LXN57_13405</name>
</gene>
<sequence>MSDKSKRRAARSVVAEYHQAELGDLVARVGEAVDRYRAGELDAFDVDRILFQYSRAAKELWKYCNYFQVEIAAAMIQEQPPHDWWERGAPRERS</sequence>
<organism evidence="1 2">
    <name type="scientific">Paractinoplanes hotanensis</name>
    <dbReference type="NCBI Taxonomy" id="2906497"/>
    <lineage>
        <taxon>Bacteria</taxon>
        <taxon>Bacillati</taxon>
        <taxon>Actinomycetota</taxon>
        <taxon>Actinomycetes</taxon>
        <taxon>Micromonosporales</taxon>
        <taxon>Micromonosporaceae</taxon>
        <taxon>Paractinoplanes</taxon>
    </lineage>
</organism>
<evidence type="ECO:0000313" key="1">
    <source>
        <dbReference type="EMBL" id="MCM4078566.1"/>
    </source>
</evidence>
<name>A0ABT0XXR3_9ACTN</name>